<keyword evidence="6 8" id="KW-0472">Membrane</keyword>
<accession>A0A9Y1GV97</accession>
<dbReference type="PRINTS" id="PR01609">
    <property type="entry name" value="CD36FAMILY"/>
</dbReference>
<evidence type="ECO:0000313" key="9">
    <source>
        <dbReference type="EMBL" id="WAB51699.1"/>
    </source>
</evidence>
<dbReference type="InterPro" id="IPR002159">
    <property type="entry name" value="CD36_fam"/>
</dbReference>
<evidence type="ECO:0000256" key="3">
    <source>
        <dbReference type="ARBA" id="ARBA00022475"/>
    </source>
</evidence>
<dbReference type="GO" id="GO:0005044">
    <property type="term" value="F:scavenger receptor activity"/>
    <property type="evidence" value="ECO:0007669"/>
    <property type="project" value="TreeGrafter"/>
</dbReference>
<dbReference type="AlphaFoldDB" id="A0A9Y1GV97"/>
<reference evidence="9" key="1">
    <citation type="submission" date="2022-07" db="EMBL/GenBank/DDBJ databases">
        <authorList>
            <person name="Zhong T."/>
            <person name="Jiaxu L."/>
            <person name="Xiaoping W."/>
        </authorList>
    </citation>
    <scope>NUCLEOTIDE SEQUENCE</scope>
</reference>
<dbReference type="EMBL" id="ON929897">
    <property type="protein sequence ID" value="WAB51699.1"/>
    <property type="molecule type" value="mRNA"/>
</dbReference>
<feature type="transmembrane region" description="Helical" evidence="8">
    <location>
        <begin position="436"/>
        <end position="457"/>
    </location>
</feature>
<keyword evidence="4 8" id="KW-0812">Transmembrane</keyword>
<dbReference type="PANTHER" id="PTHR11923:SF93">
    <property type="entry name" value="GH07959P-RELATED"/>
    <property type="match status" value="1"/>
</dbReference>
<evidence type="ECO:0000256" key="8">
    <source>
        <dbReference type="SAM" id="Phobius"/>
    </source>
</evidence>
<evidence type="ECO:0000256" key="6">
    <source>
        <dbReference type="ARBA" id="ARBA00023136"/>
    </source>
</evidence>
<protein>
    <submittedName>
        <fullName evidence="9">Scavenger receptor 13</fullName>
    </submittedName>
</protein>
<keyword evidence="3" id="KW-1003">Cell membrane</keyword>
<evidence type="ECO:0000256" key="2">
    <source>
        <dbReference type="ARBA" id="ARBA00010532"/>
    </source>
</evidence>
<evidence type="ECO:0000256" key="4">
    <source>
        <dbReference type="ARBA" id="ARBA00022692"/>
    </source>
</evidence>
<dbReference type="Pfam" id="PF01130">
    <property type="entry name" value="CD36"/>
    <property type="match status" value="1"/>
</dbReference>
<keyword evidence="5 8" id="KW-1133">Transmembrane helix</keyword>
<name>A0A9Y1GV97_HARAX</name>
<evidence type="ECO:0000256" key="7">
    <source>
        <dbReference type="ARBA" id="ARBA00023180"/>
    </source>
</evidence>
<dbReference type="GO" id="GO:0005737">
    <property type="term" value="C:cytoplasm"/>
    <property type="evidence" value="ECO:0007669"/>
    <property type="project" value="TreeGrafter"/>
</dbReference>
<sequence>MYHKNCITVISLILVVLGAVLIGLKNTFYNYGMRTLLTFEPGSQLFNAWTRSPPGVNYDVYVFNWTNPEDFKNHSTKPILKEIGPFRFSQVIEKVNATMYDNETMSYYRRRTFYFNKEESVHDLDFNLTIPNPIAMALAHKARDWSYWSKKGVSIALSSLIDDDLHVTKTAGELLFTGYEDPILSTADKFSFLSDGPTMKKFAFFYGKNGSASFDGIFNVGKGGDHPLGQIYEWNYQNDTDHYEESCSKFEGSAGDFFPRFYTEKTLKLFHSDLCRTLVADYAGNATVHGIEGLKYVLGDHFLDNGTLIPGNECTCGDHCLPYGAVYATACKGNSPNYLSLPHFYKADPYFADKLIGMKPDPERHDFHIIYEPTTGLPLELLPRLQINVLMQPISYIGMYEDIPTTLFPLIWFEQTLGMPSSSAFLVKMILNLNDICLIVGILLIILGILIFLFLVYKIRNTDFCPAEHHKNYLPKELVPLKEKETPT</sequence>
<comment type="similarity">
    <text evidence="2">Belongs to the CD36 family.</text>
</comment>
<evidence type="ECO:0000256" key="1">
    <source>
        <dbReference type="ARBA" id="ARBA00004236"/>
    </source>
</evidence>
<proteinExistence type="evidence at transcript level"/>
<organism evidence="9">
    <name type="scientific">Harmonia axyridis</name>
    <name type="common">Multicolored Asian lady beetle</name>
    <name type="synonym">Coccinella axyridis</name>
    <dbReference type="NCBI Taxonomy" id="115357"/>
    <lineage>
        <taxon>Eukaryota</taxon>
        <taxon>Metazoa</taxon>
        <taxon>Ecdysozoa</taxon>
        <taxon>Arthropoda</taxon>
        <taxon>Hexapoda</taxon>
        <taxon>Insecta</taxon>
        <taxon>Pterygota</taxon>
        <taxon>Neoptera</taxon>
        <taxon>Endopterygota</taxon>
        <taxon>Coleoptera</taxon>
        <taxon>Polyphaga</taxon>
        <taxon>Cucujiformia</taxon>
        <taxon>Coccinelloidea</taxon>
        <taxon>Coccinellidae</taxon>
        <taxon>Coccinellinae</taxon>
        <taxon>Coccinellini</taxon>
        <taxon>Harmonia</taxon>
    </lineage>
</organism>
<feature type="transmembrane region" description="Helical" evidence="8">
    <location>
        <begin position="6"/>
        <end position="24"/>
    </location>
</feature>
<evidence type="ECO:0000256" key="5">
    <source>
        <dbReference type="ARBA" id="ARBA00022989"/>
    </source>
</evidence>
<dbReference type="PANTHER" id="PTHR11923">
    <property type="entry name" value="SCAVENGER RECEPTOR CLASS B TYPE-1 SR-B1"/>
    <property type="match status" value="1"/>
</dbReference>
<keyword evidence="9" id="KW-0675">Receptor</keyword>
<dbReference type="GO" id="GO:0005886">
    <property type="term" value="C:plasma membrane"/>
    <property type="evidence" value="ECO:0007669"/>
    <property type="project" value="UniProtKB-SubCell"/>
</dbReference>
<comment type="subcellular location">
    <subcellularLocation>
        <location evidence="1">Cell membrane</location>
    </subcellularLocation>
</comment>
<keyword evidence="7" id="KW-0325">Glycoprotein</keyword>